<dbReference type="EMBL" id="BBTG02000121">
    <property type="protein sequence ID" value="GAO20046.1"/>
    <property type="molecule type" value="Genomic_DNA"/>
</dbReference>
<evidence type="ECO:0000313" key="2">
    <source>
        <dbReference type="EMBL" id="GAO20046.1"/>
    </source>
</evidence>
<reference evidence="3" key="1">
    <citation type="journal article" date="2016" name="Genome Announc.">
        <title>Genome sequence of Ustilaginoidea virens IPU010, a rice pathogenic fungus causing false smut.</title>
        <authorList>
            <person name="Kumagai T."/>
            <person name="Ishii T."/>
            <person name="Terai G."/>
            <person name="Umemura M."/>
            <person name="Machida M."/>
            <person name="Asai K."/>
        </authorList>
    </citation>
    <scope>NUCLEOTIDE SEQUENCE [LARGE SCALE GENOMIC DNA]</scope>
    <source>
        <strain evidence="3">IPU010</strain>
    </source>
</reference>
<evidence type="ECO:0000256" key="1">
    <source>
        <dbReference type="SAM" id="MobiDB-lite"/>
    </source>
</evidence>
<comment type="caution">
    <text evidence="2">The sequence shown here is derived from an EMBL/GenBank/DDBJ whole genome shotgun (WGS) entry which is preliminary data.</text>
</comment>
<feature type="compositionally biased region" description="Low complexity" evidence="1">
    <location>
        <begin position="93"/>
        <end position="107"/>
    </location>
</feature>
<dbReference type="Proteomes" id="UP000054053">
    <property type="component" value="Unassembled WGS sequence"/>
</dbReference>
<organism evidence="2 3">
    <name type="scientific">Ustilaginoidea virens</name>
    <name type="common">Rice false smut fungus</name>
    <name type="synonym">Villosiclava virens</name>
    <dbReference type="NCBI Taxonomy" id="1159556"/>
    <lineage>
        <taxon>Eukaryota</taxon>
        <taxon>Fungi</taxon>
        <taxon>Dikarya</taxon>
        <taxon>Ascomycota</taxon>
        <taxon>Pezizomycotina</taxon>
        <taxon>Sordariomycetes</taxon>
        <taxon>Hypocreomycetidae</taxon>
        <taxon>Hypocreales</taxon>
        <taxon>Clavicipitaceae</taxon>
        <taxon>Ustilaginoidea</taxon>
    </lineage>
</organism>
<proteinExistence type="predicted"/>
<sequence length="130" mass="13991">MPKRSTTLDKGDDDYEAIWLAAKQAIRDPEVYPRRSFRGAASSASFGDGVGSHTRELLDIGERIATALERSVVLLQRGVDLLEMRLPPAPTDTASRGSASRGSASTANSISLKRKAPELESDGVINITIH</sequence>
<accession>A0A1B5L9A1</accession>
<dbReference type="AlphaFoldDB" id="A0A1B5L9A1"/>
<name>A0A1B5L9A1_USTVR</name>
<protein>
    <submittedName>
        <fullName evidence="2">Uncharacterized protein</fullName>
    </submittedName>
</protein>
<gene>
    <name evidence="2" type="ORF">UVI_02064430</name>
</gene>
<feature type="region of interest" description="Disordered" evidence="1">
    <location>
        <begin position="86"/>
        <end position="114"/>
    </location>
</feature>
<evidence type="ECO:0000313" key="3">
    <source>
        <dbReference type="Proteomes" id="UP000054053"/>
    </source>
</evidence>